<organism evidence="4 5">
    <name type="scientific">Thermoproteota archaeon</name>
    <dbReference type="NCBI Taxonomy" id="2056631"/>
    <lineage>
        <taxon>Archaea</taxon>
        <taxon>Thermoproteota</taxon>
    </lineage>
</organism>
<feature type="domain" description="CBS" evidence="3">
    <location>
        <begin position="207"/>
        <end position="264"/>
    </location>
</feature>
<dbReference type="SUPFAM" id="SSF54631">
    <property type="entry name" value="CBS-domain pair"/>
    <property type="match status" value="5"/>
</dbReference>
<dbReference type="Proteomes" id="UP000272051">
    <property type="component" value="Unassembled WGS sequence"/>
</dbReference>
<proteinExistence type="predicted"/>
<gene>
    <name evidence="4" type="ORF">DRJ33_00055</name>
</gene>
<feature type="domain" description="CBS" evidence="3">
    <location>
        <begin position="381"/>
        <end position="438"/>
    </location>
</feature>
<evidence type="ECO:0000313" key="5">
    <source>
        <dbReference type="Proteomes" id="UP000272051"/>
    </source>
</evidence>
<dbReference type="InterPro" id="IPR000644">
    <property type="entry name" value="CBS_dom"/>
</dbReference>
<dbReference type="InterPro" id="IPR051257">
    <property type="entry name" value="Diverse_CBS-Domain"/>
</dbReference>
<evidence type="ECO:0000313" key="4">
    <source>
        <dbReference type="EMBL" id="RLE53787.1"/>
    </source>
</evidence>
<feature type="domain" description="CBS" evidence="3">
    <location>
        <begin position="7"/>
        <end position="65"/>
    </location>
</feature>
<evidence type="ECO:0000256" key="2">
    <source>
        <dbReference type="PROSITE-ProRule" id="PRU00703"/>
    </source>
</evidence>
<evidence type="ECO:0000259" key="3">
    <source>
        <dbReference type="PROSITE" id="PS51371"/>
    </source>
</evidence>
<evidence type="ECO:0000256" key="1">
    <source>
        <dbReference type="ARBA" id="ARBA00023122"/>
    </source>
</evidence>
<dbReference type="PANTHER" id="PTHR43080">
    <property type="entry name" value="CBS DOMAIN-CONTAINING PROTEIN CBSX3, MITOCHONDRIAL"/>
    <property type="match status" value="1"/>
</dbReference>
<feature type="domain" description="CBS" evidence="3">
    <location>
        <begin position="310"/>
        <end position="366"/>
    </location>
</feature>
<dbReference type="PANTHER" id="PTHR43080:SF2">
    <property type="entry name" value="CBS DOMAIN-CONTAINING PROTEIN"/>
    <property type="match status" value="1"/>
</dbReference>
<feature type="domain" description="CBS" evidence="3">
    <location>
        <begin position="532"/>
        <end position="589"/>
    </location>
</feature>
<dbReference type="Gene3D" id="3.10.580.10">
    <property type="entry name" value="CBS-domain"/>
    <property type="match status" value="5"/>
</dbReference>
<dbReference type="AlphaFoldDB" id="A0A497F2W1"/>
<name>A0A497F2W1_9CREN</name>
<feature type="domain" description="CBS" evidence="3">
    <location>
        <begin position="68"/>
        <end position="128"/>
    </location>
</feature>
<dbReference type="SMART" id="SM00116">
    <property type="entry name" value="CBS"/>
    <property type="match status" value="8"/>
</dbReference>
<comment type="caution">
    <text evidence="4">The sequence shown here is derived from an EMBL/GenBank/DDBJ whole genome shotgun (WGS) entry which is preliminary data.</text>
</comment>
<feature type="domain" description="CBS" evidence="3">
    <location>
        <begin position="136"/>
        <end position="193"/>
    </location>
</feature>
<reference evidence="4 5" key="1">
    <citation type="submission" date="2018-06" db="EMBL/GenBank/DDBJ databases">
        <title>Extensive metabolic versatility and redundancy in microbially diverse, dynamic hydrothermal sediments.</title>
        <authorList>
            <person name="Dombrowski N."/>
            <person name="Teske A."/>
            <person name="Baker B.J."/>
        </authorList>
    </citation>
    <scope>NUCLEOTIDE SEQUENCE [LARGE SCALE GENOMIC DNA]</scope>
    <source>
        <strain evidence="4">B34_G17</strain>
    </source>
</reference>
<dbReference type="PROSITE" id="PS51371">
    <property type="entry name" value="CBS"/>
    <property type="match status" value="7"/>
</dbReference>
<dbReference type="Pfam" id="PF00571">
    <property type="entry name" value="CBS"/>
    <property type="match status" value="8"/>
</dbReference>
<dbReference type="CDD" id="cd02205">
    <property type="entry name" value="CBS_pair_SF"/>
    <property type="match status" value="3"/>
</dbReference>
<dbReference type="EMBL" id="QMQX01000001">
    <property type="protein sequence ID" value="RLE53787.1"/>
    <property type="molecule type" value="Genomic_DNA"/>
</dbReference>
<sequence>MKVWEVMKQPTVVVSPHTRITEVKALMKKTGARCAPAVIEDDKLVGFVVRRDVIRITSLKSEAKVEDFIRRHPILFKEMDLQTAFNVMIEHNVKAAPVADSVENPKLVGVLSLMDILRSLLTAGYKPKARTVGEVITKEYCSCKPSERIDRVWHKLVDEGVDAVLVERDGRIVGIITPKDLIDQRSWLFHLESERGIRSPGKVKSFMTKGVIVAHAGVPIEMVAEFLLDHDFNLLPVVDADGRVLGVIRQEDVVYAYLQGAKPVVEVAPVIAPPTPIEVEYVTPSDRLKQVLVEKAVEVRPPLLTARDVASKTIYAVTSSDDITRAINIMLRHKVSHLLVLNEKGNVEGALSKRCIVKALGLKGPIWRRRAYEPRFIEQVMMRSVPVVSANASLEEVASTMLFHDIDCALVEGDGAKYMVTKDDLVEAYAKYYAGRALVENLIYPHKVGIVPRHCSLAHVVKLMESHYLDAVVVAEGDSVEGVISESKLVFTPVKDRLERRRRITWVRKIERAGRKIARFVKVTPLVAEDMMVPVNVKVKATADAAEAAKLMLEHGVDGLPVYDNGKLVGVITKLDFVRELARGAIAALEEREKKLIERARKGG</sequence>
<protein>
    <submittedName>
        <fullName evidence="4">CBS domain-containing protein</fullName>
    </submittedName>
</protein>
<keyword evidence="1 2" id="KW-0129">CBS domain</keyword>
<accession>A0A497F2W1</accession>
<dbReference type="InterPro" id="IPR046342">
    <property type="entry name" value="CBS_dom_sf"/>
</dbReference>